<evidence type="ECO:0008006" key="4">
    <source>
        <dbReference type="Google" id="ProtNLM"/>
    </source>
</evidence>
<reference evidence="2 3" key="1">
    <citation type="submission" date="2021-03" db="EMBL/GenBank/DDBJ databases">
        <title>Assistant Professor.</title>
        <authorList>
            <person name="Huq M.A."/>
        </authorList>
    </citation>
    <scope>NUCLEOTIDE SEQUENCE [LARGE SCALE GENOMIC DNA]</scope>
    <source>
        <strain evidence="2 3">MAH-29</strain>
    </source>
</reference>
<name>A0ABS3Z5X0_9BACT</name>
<keyword evidence="1" id="KW-0732">Signal</keyword>
<feature type="signal peptide" evidence="1">
    <location>
        <begin position="1"/>
        <end position="17"/>
    </location>
</feature>
<sequence>MLSAKILPLFITVSSFAVICCQTKPGVSAREINGQLNTIQQEFDRGNFRTSLNRIAALKDSVDKLSANLVLKQRVALVQADMQNMYSLCFATAFDTAKQYATHLFINAAVVPDSLKAAAGTTTGFHLYLAALLKGEPTMDSALALFNSSNRLYATLQDKAGEALTSFYIGLCYENNTDSTKNDLGVAEGYYRKSLALATQAGDGRTQSYARRHLAGLYFDKHQIDSALGYAYESYQLREQTGWFVLRPFSLSLIGDFYRVKNLDSAKKYHTLALQSAQGFGYPGAIAYNQQALATDDSLWRSQKRITSQ</sequence>
<dbReference type="SUPFAM" id="SSF48452">
    <property type="entry name" value="TPR-like"/>
    <property type="match status" value="1"/>
</dbReference>
<dbReference type="Proteomes" id="UP000677244">
    <property type="component" value="Unassembled WGS sequence"/>
</dbReference>
<dbReference type="InterPro" id="IPR011990">
    <property type="entry name" value="TPR-like_helical_dom_sf"/>
</dbReference>
<proteinExistence type="predicted"/>
<accession>A0ABS3Z5X0</accession>
<evidence type="ECO:0000313" key="3">
    <source>
        <dbReference type="Proteomes" id="UP000677244"/>
    </source>
</evidence>
<dbReference type="EMBL" id="JAGHKO010000024">
    <property type="protein sequence ID" value="MBO9205438.1"/>
    <property type="molecule type" value="Genomic_DNA"/>
</dbReference>
<protein>
    <recommendedName>
        <fullName evidence="4">MalT-like TPR region domain-containing protein</fullName>
    </recommendedName>
</protein>
<gene>
    <name evidence="2" type="ORF">J7I42_34430</name>
</gene>
<keyword evidence="3" id="KW-1185">Reference proteome</keyword>
<feature type="chain" id="PRO_5046738701" description="MalT-like TPR region domain-containing protein" evidence="1">
    <location>
        <begin position="18"/>
        <end position="309"/>
    </location>
</feature>
<evidence type="ECO:0000313" key="2">
    <source>
        <dbReference type="EMBL" id="MBO9205438.1"/>
    </source>
</evidence>
<comment type="caution">
    <text evidence="2">The sequence shown here is derived from an EMBL/GenBank/DDBJ whole genome shotgun (WGS) entry which is preliminary data.</text>
</comment>
<evidence type="ECO:0000256" key="1">
    <source>
        <dbReference type="SAM" id="SignalP"/>
    </source>
</evidence>
<dbReference type="Gene3D" id="1.25.40.10">
    <property type="entry name" value="Tetratricopeptide repeat domain"/>
    <property type="match status" value="1"/>
</dbReference>
<dbReference type="RefSeq" id="WP_209145005.1">
    <property type="nucleotide sequence ID" value="NZ_JAGHKO010000024.1"/>
</dbReference>
<organism evidence="2 3">
    <name type="scientific">Niastella soli</name>
    <dbReference type="NCBI Taxonomy" id="2821487"/>
    <lineage>
        <taxon>Bacteria</taxon>
        <taxon>Pseudomonadati</taxon>
        <taxon>Bacteroidota</taxon>
        <taxon>Chitinophagia</taxon>
        <taxon>Chitinophagales</taxon>
        <taxon>Chitinophagaceae</taxon>
        <taxon>Niastella</taxon>
    </lineage>
</organism>